<evidence type="ECO:0000313" key="3">
    <source>
        <dbReference type="Proteomes" id="UP001583177"/>
    </source>
</evidence>
<comment type="caution">
    <text evidence="2">The sequence shown here is derived from an EMBL/GenBank/DDBJ whole genome shotgun (WGS) entry which is preliminary data.</text>
</comment>
<evidence type="ECO:0008006" key="4">
    <source>
        <dbReference type="Google" id="ProtNLM"/>
    </source>
</evidence>
<sequence>MYESSPRSREIANALFQIDKLTEDQARGVIRHLLIDDAVYNEAQCSHLAGLINGTLHDEPREGVNAIITCDSALSAATTWEKTYTSFPGHVSATFNPPIDDQAKLPISSLQAEPPMSSLQGEPLMSSLLQQHPMSLPQAAWLEDETTGPVKTTDQTRETDPSLDNLPGLKGLSITNNGSLTLHYHSYPASPSSPSGSAIVSRKRALQETEDEQHSEALASLTDCDHLTTSSPNAESSAKRLKTEKSTANKVNGNTVKPDFETLQRADGKAKEKAGGKNTAKNVKEETGKKAKPVKKCTRCGTDYTKSANRYGRTPCCYHPGM</sequence>
<dbReference type="Proteomes" id="UP001583177">
    <property type="component" value="Unassembled WGS sequence"/>
</dbReference>
<feature type="compositionally biased region" description="Basic and acidic residues" evidence="1">
    <location>
        <begin position="237"/>
        <end position="247"/>
    </location>
</feature>
<feature type="compositionally biased region" description="Basic and acidic residues" evidence="1">
    <location>
        <begin position="258"/>
        <end position="275"/>
    </location>
</feature>
<evidence type="ECO:0000256" key="1">
    <source>
        <dbReference type="SAM" id="MobiDB-lite"/>
    </source>
</evidence>
<feature type="region of interest" description="Disordered" evidence="1">
    <location>
        <begin position="147"/>
        <end position="170"/>
    </location>
</feature>
<name>A0ABR3W1J4_9PEZI</name>
<organism evidence="2 3">
    <name type="scientific">Diaporthe australafricana</name>
    <dbReference type="NCBI Taxonomy" id="127596"/>
    <lineage>
        <taxon>Eukaryota</taxon>
        <taxon>Fungi</taxon>
        <taxon>Dikarya</taxon>
        <taxon>Ascomycota</taxon>
        <taxon>Pezizomycotina</taxon>
        <taxon>Sordariomycetes</taxon>
        <taxon>Sordariomycetidae</taxon>
        <taxon>Diaporthales</taxon>
        <taxon>Diaporthaceae</taxon>
        <taxon>Diaporthe</taxon>
    </lineage>
</organism>
<accession>A0ABR3W1J4</accession>
<keyword evidence="3" id="KW-1185">Reference proteome</keyword>
<gene>
    <name evidence="2" type="ORF">Daus18300_012796</name>
</gene>
<feature type="compositionally biased region" description="Polar residues" evidence="1">
    <location>
        <begin position="227"/>
        <end position="236"/>
    </location>
</feature>
<dbReference type="EMBL" id="JAWRVE010000182">
    <property type="protein sequence ID" value="KAL1850718.1"/>
    <property type="molecule type" value="Genomic_DNA"/>
</dbReference>
<protein>
    <recommendedName>
        <fullName evidence="4">C2H2-type domain-containing protein</fullName>
    </recommendedName>
</protein>
<evidence type="ECO:0000313" key="2">
    <source>
        <dbReference type="EMBL" id="KAL1850718.1"/>
    </source>
</evidence>
<feature type="region of interest" description="Disordered" evidence="1">
    <location>
        <begin position="186"/>
        <end position="213"/>
    </location>
</feature>
<feature type="compositionally biased region" description="Low complexity" evidence="1">
    <location>
        <begin position="186"/>
        <end position="198"/>
    </location>
</feature>
<proteinExistence type="predicted"/>
<feature type="region of interest" description="Disordered" evidence="1">
    <location>
        <begin position="225"/>
        <end position="292"/>
    </location>
</feature>
<reference evidence="2 3" key="1">
    <citation type="journal article" date="2024" name="IMA Fungus">
        <title>IMA Genome - F19 : A genome assembly and annotation guide to empower mycologists, including annotated draft genome sequences of Ceratocystis pirilliformis, Diaporthe australafricana, Fusarium ophioides, Paecilomyces lecythidis, and Sporothrix stenoceras.</title>
        <authorList>
            <person name="Aylward J."/>
            <person name="Wilson A.M."/>
            <person name="Visagie C.M."/>
            <person name="Spraker J."/>
            <person name="Barnes I."/>
            <person name="Buitendag C."/>
            <person name="Ceriani C."/>
            <person name="Del Mar Angel L."/>
            <person name="du Plessis D."/>
            <person name="Fuchs T."/>
            <person name="Gasser K."/>
            <person name="Kramer D."/>
            <person name="Li W."/>
            <person name="Munsamy K."/>
            <person name="Piso A."/>
            <person name="Price J.L."/>
            <person name="Sonnekus B."/>
            <person name="Thomas C."/>
            <person name="van der Nest A."/>
            <person name="van Dijk A."/>
            <person name="van Heerden A."/>
            <person name="van Vuuren N."/>
            <person name="Yilmaz N."/>
            <person name="Duong T.A."/>
            <person name="van der Merwe N.A."/>
            <person name="Wingfield M.J."/>
            <person name="Wingfield B.D."/>
        </authorList>
    </citation>
    <scope>NUCLEOTIDE SEQUENCE [LARGE SCALE GENOMIC DNA]</scope>
    <source>
        <strain evidence="2 3">CMW 18300</strain>
    </source>
</reference>